<sequence length="514" mass="54969">MADQGGDNDGGTDLRAFVRSRQGELEGQLAEWVRVPGVLGVPEHAQDLIRSANWLAAAFRDVGFPTVEVLPTGEARAVYAEWCEAPGTPTVLVYSHHDVRAVKAENWEQTAPFEPVVRDGRLYGRGSSDAKGQVLAHLWSLRAHLHQRSLTNDPYTPDALSLNAAKSQTLSHSTGVSTGSTTGMRGSTTGSAAPTAAPAVNLKYLVEGEEEGGSTHLAKLLEEQGDRLKADVVLFSDTLLWREDHPAVCVSLRGMLSASLEVFGPERDVHSGAVSGNAPNPAFELGRLLALLHDGEGRIAIPGFYDDVEPPPEDLRQALAELPFSEADWLKRSESGAVTGERGYTVLERLWLRPAVEVTSLIAGDPIGVSRAAVPAVASADLSFRTVPGQRVEKVAEQLRQWVEATVGDSFGHTLSVDLETAQEAYLTPEHPTVSALERAMATGFQSASVGRMGNAGGGPAELLARAIDAPVLFFGTGLVEDHWHDSDESANLAVLVNGAVTLACFWDELARME</sequence>
<evidence type="ECO:0000313" key="6">
    <source>
        <dbReference type="EMBL" id="CCQ44947.1"/>
    </source>
</evidence>
<keyword evidence="3" id="KW-0378">Hydrolase</keyword>
<accession>A0A024GZC7</accession>
<dbReference type="GO" id="GO:0008233">
    <property type="term" value="F:peptidase activity"/>
    <property type="evidence" value="ECO:0007669"/>
    <property type="project" value="UniProtKB-KW"/>
</dbReference>
<dbReference type="RefSeq" id="WP_050053982.1">
    <property type="nucleotide sequence ID" value="NZ_CAQI01000030.1"/>
</dbReference>
<organism evidence="6 7">
    <name type="scientific">Pseudarthrobacter siccitolerans</name>
    <dbReference type="NCBI Taxonomy" id="861266"/>
    <lineage>
        <taxon>Bacteria</taxon>
        <taxon>Bacillati</taxon>
        <taxon>Actinomycetota</taxon>
        <taxon>Actinomycetes</taxon>
        <taxon>Micrococcales</taxon>
        <taxon>Micrococcaceae</taxon>
        <taxon>Pseudarthrobacter</taxon>
    </lineage>
</organism>
<dbReference type="Gene3D" id="3.40.630.10">
    <property type="entry name" value="Zn peptidases"/>
    <property type="match status" value="1"/>
</dbReference>
<feature type="compositionally biased region" description="Low complexity" evidence="4">
    <location>
        <begin position="169"/>
        <end position="194"/>
    </location>
</feature>
<evidence type="ECO:0000256" key="4">
    <source>
        <dbReference type="SAM" id="MobiDB-lite"/>
    </source>
</evidence>
<name>A0A024GZC7_9MICC</name>
<dbReference type="GO" id="GO:0046872">
    <property type="term" value="F:metal ion binding"/>
    <property type="evidence" value="ECO:0007669"/>
    <property type="project" value="UniProtKB-KW"/>
</dbReference>
<dbReference type="InterPro" id="IPR011650">
    <property type="entry name" value="Peptidase_M20_dimer"/>
</dbReference>
<proteinExistence type="predicted"/>
<comment type="caution">
    <text evidence="6">The sequence shown here is derived from an EMBL/GenBank/DDBJ whole genome shotgun (WGS) entry which is preliminary data.</text>
</comment>
<dbReference type="Gene3D" id="3.30.70.360">
    <property type="match status" value="1"/>
</dbReference>
<dbReference type="AlphaFoldDB" id="A0A024GZC7"/>
<dbReference type="Pfam" id="PF07687">
    <property type="entry name" value="M20_dimer"/>
    <property type="match status" value="1"/>
</dbReference>
<dbReference type="InterPro" id="IPR051458">
    <property type="entry name" value="Cyt/Met_Dipeptidase"/>
</dbReference>
<dbReference type="PANTHER" id="PTHR43270">
    <property type="entry name" value="BETA-ALA-HIS DIPEPTIDASE"/>
    <property type="match status" value="1"/>
</dbReference>
<feature type="domain" description="Peptidase M20 dimerisation" evidence="5">
    <location>
        <begin position="251"/>
        <end position="406"/>
    </location>
</feature>
<keyword evidence="1" id="KW-0645">Protease</keyword>
<dbReference type="Proteomes" id="UP000035722">
    <property type="component" value="Unassembled WGS sequence"/>
</dbReference>
<dbReference type="InterPro" id="IPR002933">
    <property type="entry name" value="Peptidase_M20"/>
</dbReference>
<dbReference type="SUPFAM" id="SSF53187">
    <property type="entry name" value="Zn-dependent exopeptidases"/>
    <property type="match status" value="2"/>
</dbReference>
<keyword evidence="2" id="KW-0479">Metal-binding</keyword>
<keyword evidence="7" id="KW-1185">Reference proteome</keyword>
<feature type="region of interest" description="Disordered" evidence="4">
    <location>
        <begin position="166"/>
        <end position="194"/>
    </location>
</feature>
<dbReference type="PANTHER" id="PTHR43270:SF12">
    <property type="entry name" value="SUCCINYL-DIAMINOPIMELATE DESUCCINYLASE"/>
    <property type="match status" value="1"/>
</dbReference>
<evidence type="ECO:0000256" key="2">
    <source>
        <dbReference type="ARBA" id="ARBA00022723"/>
    </source>
</evidence>
<gene>
    <name evidence="6" type="ORF">ARTSIC4J27_878</name>
</gene>
<dbReference type="GO" id="GO:0006508">
    <property type="term" value="P:proteolysis"/>
    <property type="evidence" value="ECO:0007669"/>
    <property type="project" value="UniProtKB-KW"/>
</dbReference>
<dbReference type="EMBL" id="CAQI01000030">
    <property type="protein sequence ID" value="CCQ44947.1"/>
    <property type="molecule type" value="Genomic_DNA"/>
</dbReference>
<evidence type="ECO:0000259" key="5">
    <source>
        <dbReference type="Pfam" id="PF07687"/>
    </source>
</evidence>
<evidence type="ECO:0000256" key="1">
    <source>
        <dbReference type="ARBA" id="ARBA00022670"/>
    </source>
</evidence>
<dbReference type="STRING" id="861266.ARTSIC4J27_878"/>
<evidence type="ECO:0000256" key="3">
    <source>
        <dbReference type="ARBA" id="ARBA00022801"/>
    </source>
</evidence>
<evidence type="ECO:0000313" key="7">
    <source>
        <dbReference type="Proteomes" id="UP000035722"/>
    </source>
</evidence>
<protein>
    <submittedName>
        <fullName evidence="6">Peptidase M20/M25/M40 family protein</fullName>
    </submittedName>
</protein>
<reference evidence="7" key="1">
    <citation type="journal article" date="2014" name="Genome Announc.">
        <title>Genome Sequence of Arthrobacter siccitolerans 4J27, a Xeroprotectant-Producing Desiccation-Tolerant Microorganism.</title>
        <authorList>
            <person name="Manzanera M."/>
            <person name="Santa-Cruz-Calvo L."/>
            <person name="Vilchez J.I."/>
            <person name="Garcia-Fontana C."/>
            <person name="Silva-Castro G.A."/>
            <person name="Calvo C."/>
            <person name="Gonzalez-Lopez J."/>
        </authorList>
    </citation>
    <scope>NUCLEOTIDE SEQUENCE [LARGE SCALE GENOMIC DNA]</scope>
    <source>
        <strain evidence="7">4J27</strain>
    </source>
</reference>
<dbReference type="Pfam" id="PF01546">
    <property type="entry name" value="Peptidase_M20"/>
    <property type="match status" value="2"/>
</dbReference>